<evidence type="ECO:0000313" key="2">
    <source>
        <dbReference type="EMBL" id="EGB01701.1"/>
    </source>
</evidence>
<feature type="non-terminal residue" evidence="2">
    <location>
        <position position="1"/>
    </location>
</feature>
<feature type="signal peptide" evidence="1">
    <location>
        <begin position="1"/>
        <end position="25"/>
    </location>
</feature>
<dbReference type="OrthoDB" id="10561070at2759"/>
<dbReference type="RefSeq" id="XP_009043600.1">
    <property type="nucleotide sequence ID" value="XM_009045352.1"/>
</dbReference>
<dbReference type="EMBL" id="GL834300">
    <property type="protein sequence ID" value="EGB01701.1"/>
    <property type="molecule type" value="Genomic_DNA"/>
</dbReference>
<reference evidence="2 3" key="1">
    <citation type="journal article" date="2011" name="Proc. Natl. Acad. Sci. U.S.A.">
        <title>Niche of harmful alga Aureococcus anophagefferens revealed through ecogenomics.</title>
        <authorList>
            <person name="Gobler C.J."/>
            <person name="Berry D.L."/>
            <person name="Dyhrman S.T."/>
            <person name="Wilhelm S.W."/>
            <person name="Salamov A."/>
            <person name="Lobanov A.V."/>
            <person name="Zhang Y."/>
            <person name="Collier J.L."/>
            <person name="Wurch L.L."/>
            <person name="Kustka A.B."/>
            <person name="Dill B.D."/>
            <person name="Shah M."/>
            <person name="VerBerkmoes N.C."/>
            <person name="Kuo A."/>
            <person name="Terry A."/>
            <person name="Pangilinan J."/>
            <person name="Lindquist E.A."/>
            <person name="Lucas S."/>
            <person name="Paulsen I.T."/>
            <person name="Hattenrath-Lehmann T.K."/>
            <person name="Talmage S.C."/>
            <person name="Walker E.A."/>
            <person name="Koch F."/>
            <person name="Burson A.M."/>
            <person name="Marcoval M.A."/>
            <person name="Tang Y.Z."/>
            <person name="Lecleir G.R."/>
            <person name="Coyne K.J."/>
            <person name="Berg G.M."/>
            <person name="Bertrand E.M."/>
            <person name="Saito M.A."/>
            <person name="Gladyshev V.N."/>
            <person name="Grigoriev I.V."/>
        </authorList>
    </citation>
    <scope>NUCLEOTIDE SEQUENCE [LARGE SCALE GENOMIC DNA]</scope>
    <source>
        <strain evidence="3">CCMP 1984</strain>
    </source>
</reference>
<sequence>WRANALAAHVLAPLSLLLFPGVGQGALDSMHAFTLHRRPEGDRSNATASVHNDVCETSLNFDLRVEDLGGSRVVFYGDDGSERWLGHAAGAGFVNVCRDQHGVEPAVRGSRDTAVLRGFAAAFRRSPGETYRERCLPPSIW</sequence>
<dbReference type="AlphaFoldDB" id="F0YT58"/>
<organism evidence="3">
    <name type="scientific">Aureococcus anophagefferens</name>
    <name type="common">Harmful bloom alga</name>
    <dbReference type="NCBI Taxonomy" id="44056"/>
    <lineage>
        <taxon>Eukaryota</taxon>
        <taxon>Sar</taxon>
        <taxon>Stramenopiles</taxon>
        <taxon>Ochrophyta</taxon>
        <taxon>Pelagophyceae</taxon>
        <taxon>Pelagomonadales</taxon>
        <taxon>Pelagomonadaceae</taxon>
        <taxon>Aureococcus</taxon>
    </lineage>
</organism>
<accession>F0YT58</accession>
<gene>
    <name evidence="2" type="ORF">AURANDRAFT_69580</name>
</gene>
<evidence type="ECO:0000313" key="3">
    <source>
        <dbReference type="Proteomes" id="UP000002729"/>
    </source>
</evidence>
<dbReference type="KEGG" id="aaf:AURANDRAFT_69580"/>
<feature type="chain" id="PRO_5003261276" description="Fe2OG dioxygenase domain-containing protein" evidence="1">
    <location>
        <begin position="26"/>
        <end position="141"/>
    </location>
</feature>
<dbReference type="InParanoid" id="F0YT58"/>
<protein>
    <recommendedName>
        <fullName evidence="4">Fe2OG dioxygenase domain-containing protein</fullName>
    </recommendedName>
</protein>
<keyword evidence="1" id="KW-0732">Signal</keyword>
<evidence type="ECO:0008006" key="4">
    <source>
        <dbReference type="Google" id="ProtNLM"/>
    </source>
</evidence>
<proteinExistence type="predicted"/>
<dbReference type="Proteomes" id="UP000002729">
    <property type="component" value="Unassembled WGS sequence"/>
</dbReference>
<name>F0YT58_AURAN</name>
<evidence type="ECO:0000256" key="1">
    <source>
        <dbReference type="SAM" id="SignalP"/>
    </source>
</evidence>
<dbReference type="GeneID" id="20227634"/>
<keyword evidence="3" id="KW-1185">Reference proteome</keyword>